<dbReference type="InterPro" id="IPR030662">
    <property type="entry name" value="DPH6/MJ0570"/>
</dbReference>
<dbReference type="NCBIfam" id="TIGR03679">
    <property type="entry name" value="arCOG00187"/>
    <property type="match status" value="1"/>
</dbReference>
<dbReference type="SUPFAM" id="SSF52402">
    <property type="entry name" value="Adenine nucleotide alpha hydrolases-like"/>
    <property type="match status" value="1"/>
</dbReference>
<dbReference type="PANTHER" id="PTHR12196:SF2">
    <property type="entry name" value="DIPHTHINE--AMMONIA LIGASE"/>
    <property type="match status" value="1"/>
</dbReference>
<evidence type="ECO:0000313" key="3">
    <source>
        <dbReference type="Proteomes" id="UP000244727"/>
    </source>
</evidence>
<protein>
    <submittedName>
        <fullName evidence="2">ATP-binding protein</fullName>
    </submittedName>
</protein>
<evidence type="ECO:0000313" key="2">
    <source>
        <dbReference type="EMBL" id="AWB26587.1"/>
    </source>
</evidence>
<dbReference type="InterPro" id="IPR022427">
    <property type="entry name" value="MJ0570_ATP-bd"/>
</dbReference>
<dbReference type="PANTHER" id="PTHR12196">
    <property type="entry name" value="DOMAIN OF UNKNOWN FUNCTION 71 DUF71 -CONTAINING PROTEIN"/>
    <property type="match status" value="1"/>
</dbReference>
<dbReference type="Pfam" id="PF01902">
    <property type="entry name" value="Diphthami_syn_2"/>
    <property type="match status" value="1"/>
</dbReference>
<dbReference type="RefSeq" id="WP_108380956.1">
    <property type="nucleotide sequence ID" value="NZ_CP028858.1"/>
</dbReference>
<dbReference type="GO" id="GO:0017183">
    <property type="term" value="P:protein histidyl modification to diphthamide"/>
    <property type="evidence" value="ECO:0007669"/>
    <property type="project" value="TreeGrafter"/>
</dbReference>
<gene>
    <name evidence="2" type="ORF">HARCEL1_02100</name>
</gene>
<dbReference type="GO" id="GO:0017178">
    <property type="term" value="F:diphthine-ammonia ligase activity"/>
    <property type="evidence" value="ECO:0007669"/>
    <property type="project" value="TreeGrafter"/>
</dbReference>
<reference evidence="2 3" key="1">
    <citation type="submission" date="2018-04" db="EMBL/GenBank/DDBJ databases">
        <title>Halococcoides cellulosivorans gen. nov., sp. nov., an extremely halophilic cellulose-utilizing haloarchaeon from hypersaline lakes.</title>
        <authorList>
            <person name="Sorokin D.Y."/>
            <person name="Toshchakov S.V."/>
            <person name="Samarov N.I."/>
            <person name="Korzhenkov A."/>
            <person name="Kublanov I.V."/>
        </authorList>
    </citation>
    <scope>NUCLEOTIDE SEQUENCE [LARGE SCALE GENOMIC DNA]</scope>
    <source>
        <strain evidence="2 3">HArcel1</strain>
    </source>
</reference>
<dbReference type="NCBIfam" id="TIGR00290">
    <property type="entry name" value="MJ0570_dom"/>
    <property type="match status" value="1"/>
</dbReference>
<sequence>MLDRPWVSLYSGGKDSAWACHRALDRGLPVETLVTVHPPEDSFLYHVPATDLVALAAESAGLDARSVDASDAAGLDTTDPSARGDAELAALERELRAIDADAPDGLGGVTVGAVASTYQGDRIEALCDRLGCDLYAPLWGVDPRAALEAMVAAGFAVRIVQVAADGLGPDWLGREIDSDAIDDLTAIADSHGIHPMGEGGGYETLVTDGPHMERAIRIDAEPVWEGDRGHLRIDDAWLAD</sequence>
<keyword evidence="2" id="KW-0067">ATP-binding</keyword>
<dbReference type="AlphaFoldDB" id="A0A2R4WYF9"/>
<proteinExistence type="predicted"/>
<dbReference type="PIRSF" id="PIRSF039123">
    <property type="entry name" value="Diphthamide_synthase"/>
    <property type="match status" value="1"/>
</dbReference>
<dbReference type="InterPro" id="IPR014729">
    <property type="entry name" value="Rossmann-like_a/b/a_fold"/>
</dbReference>
<dbReference type="CDD" id="cd01994">
    <property type="entry name" value="AANH_PF0828-like"/>
    <property type="match status" value="1"/>
</dbReference>
<dbReference type="Proteomes" id="UP000244727">
    <property type="component" value="Chromosome"/>
</dbReference>
<evidence type="ECO:0000259" key="1">
    <source>
        <dbReference type="Pfam" id="PF01902"/>
    </source>
</evidence>
<dbReference type="Gene3D" id="3.90.1490.10">
    <property type="entry name" value="putative n-type atp pyrophosphatase, domain 2"/>
    <property type="match status" value="1"/>
</dbReference>
<feature type="domain" description="Diphthamide synthase" evidence="1">
    <location>
        <begin position="7"/>
        <end position="235"/>
    </location>
</feature>
<dbReference type="GO" id="GO:0005524">
    <property type="term" value="F:ATP binding"/>
    <property type="evidence" value="ECO:0007669"/>
    <property type="project" value="UniProtKB-KW"/>
</dbReference>
<dbReference type="GeneID" id="36511261"/>
<dbReference type="InterPro" id="IPR002761">
    <property type="entry name" value="Diphthami_syn_dom"/>
</dbReference>
<dbReference type="EMBL" id="CP028858">
    <property type="protein sequence ID" value="AWB26587.1"/>
    <property type="molecule type" value="Genomic_DNA"/>
</dbReference>
<accession>A0A2R4WYF9</accession>
<dbReference type="KEGG" id="harc:HARCEL1_02100"/>
<keyword evidence="2" id="KW-0547">Nucleotide-binding</keyword>
<name>A0A2R4WYF9_9EURY</name>
<keyword evidence="3" id="KW-1185">Reference proteome</keyword>
<dbReference type="Gene3D" id="3.40.50.620">
    <property type="entry name" value="HUPs"/>
    <property type="match status" value="1"/>
</dbReference>
<organism evidence="2 3">
    <name type="scientific">Halococcoides cellulosivorans</name>
    <dbReference type="NCBI Taxonomy" id="1679096"/>
    <lineage>
        <taxon>Archaea</taxon>
        <taxon>Methanobacteriati</taxon>
        <taxon>Methanobacteriota</taxon>
        <taxon>Stenosarchaea group</taxon>
        <taxon>Halobacteria</taxon>
        <taxon>Halobacteriales</taxon>
        <taxon>Haloarculaceae</taxon>
        <taxon>Halococcoides</taxon>
    </lineage>
</organism>